<evidence type="ECO:0000313" key="2">
    <source>
        <dbReference type="Proteomes" id="UP001596328"/>
    </source>
</evidence>
<dbReference type="AlphaFoldDB" id="A0ABD5S408"/>
<name>A0ABD5S408_9EURY</name>
<reference evidence="1 2" key="1">
    <citation type="journal article" date="2019" name="Int. J. Syst. Evol. Microbiol.">
        <title>The Global Catalogue of Microorganisms (GCM) 10K type strain sequencing project: providing services to taxonomists for standard genome sequencing and annotation.</title>
        <authorList>
            <consortium name="The Broad Institute Genomics Platform"/>
            <consortium name="The Broad Institute Genome Sequencing Center for Infectious Disease"/>
            <person name="Wu L."/>
            <person name="Ma J."/>
        </authorList>
    </citation>
    <scope>NUCLEOTIDE SEQUENCE [LARGE SCALE GENOMIC DNA]</scope>
    <source>
        <strain evidence="1 2">NBRC 111368</strain>
    </source>
</reference>
<evidence type="ECO:0000313" key="1">
    <source>
        <dbReference type="EMBL" id="MFC6726410.1"/>
    </source>
</evidence>
<sequence>EEAIGCEIRSSMDVVEVGRTADRDVPVVADANAVAADAIVPINRVKPHTDFDGTVESGLSKMLVIGMGKQRGAKIAHDWAVDWSLRDMIPEITEQLLAELPVVGGVAIVEDQRDETALLEGIPPEGFLDREAELLETAYEIMPTLPFEELDVLVLDRQGKDISGQGMDTNVIGRRPFAIQEPEPESPEIKRIFTRGLTEVTHGNAMGMGSADFVHRDLLAEVEMPTTLINALTASTTRGVRLPPAVETDRAGLVACLSTIGVVDPSTVRV</sequence>
<organism evidence="1 2">
    <name type="scientific">Halobium palmae</name>
    <dbReference type="NCBI Taxonomy" id="1776492"/>
    <lineage>
        <taxon>Archaea</taxon>
        <taxon>Methanobacteriati</taxon>
        <taxon>Methanobacteriota</taxon>
        <taxon>Stenosarchaea group</taxon>
        <taxon>Halobacteria</taxon>
        <taxon>Halobacteriales</taxon>
        <taxon>Haloferacaceae</taxon>
        <taxon>Halobium</taxon>
    </lineage>
</organism>
<gene>
    <name evidence="1" type="ORF">ACFQE1_18990</name>
</gene>
<protein>
    <submittedName>
        <fullName evidence="1">DUF362 domain-containing protein</fullName>
    </submittedName>
</protein>
<keyword evidence="2" id="KW-1185">Reference proteome</keyword>
<feature type="non-terminal residue" evidence="1">
    <location>
        <position position="270"/>
    </location>
</feature>
<comment type="caution">
    <text evidence="1">The sequence shown here is derived from an EMBL/GenBank/DDBJ whole genome shotgun (WGS) entry which is preliminary data.</text>
</comment>
<dbReference type="EMBL" id="JBHSWU010001096">
    <property type="protein sequence ID" value="MFC6726410.1"/>
    <property type="molecule type" value="Genomic_DNA"/>
</dbReference>
<dbReference type="Gene3D" id="3.40.50.11440">
    <property type="match status" value="1"/>
</dbReference>
<feature type="non-terminal residue" evidence="1">
    <location>
        <position position="1"/>
    </location>
</feature>
<proteinExistence type="predicted"/>
<dbReference type="Proteomes" id="UP001596328">
    <property type="component" value="Unassembled WGS sequence"/>
</dbReference>
<accession>A0ABD5S408</accession>